<dbReference type="AlphaFoldDB" id="A0A835HU85"/>
<reference evidence="1 2" key="1">
    <citation type="submission" date="2020-10" db="EMBL/GenBank/DDBJ databases">
        <title>The Coptis chinensis genome and diversification of protoberbering-type alkaloids.</title>
        <authorList>
            <person name="Wang B."/>
            <person name="Shu S."/>
            <person name="Song C."/>
            <person name="Liu Y."/>
        </authorList>
    </citation>
    <scope>NUCLEOTIDE SEQUENCE [LARGE SCALE GENOMIC DNA]</scope>
    <source>
        <strain evidence="1">HL-2020</strain>
        <tissue evidence="1">Leaf</tissue>
    </source>
</reference>
<sequence>MKHRGAWRDPNGEECSFPEDDRRCMSIYKGGMIGYNETYFTEWPRNVLNDVKINKMEEASKRREIKHQVKKVKQSIYTSPQRHQREGCSVWLETIHIMEKESIWLRVEGQSSSQLNLNGGPDIRV</sequence>
<comment type="caution">
    <text evidence="1">The sequence shown here is derived from an EMBL/GenBank/DDBJ whole genome shotgun (WGS) entry which is preliminary data.</text>
</comment>
<accession>A0A835HU85</accession>
<protein>
    <submittedName>
        <fullName evidence="1">Uncharacterized protein</fullName>
    </submittedName>
</protein>
<name>A0A835HU85_9MAGN</name>
<dbReference type="EMBL" id="JADFTS010000005">
    <property type="protein sequence ID" value="KAF9604413.1"/>
    <property type="molecule type" value="Genomic_DNA"/>
</dbReference>
<dbReference type="OrthoDB" id="529273at2759"/>
<evidence type="ECO:0000313" key="2">
    <source>
        <dbReference type="Proteomes" id="UP000631114"/>
    </source>
</evidence>
<proteinExistence type="predicted"/>
<gene>
    <name evidence="1" type="ORF">IFM89_006422</name>
</gene>
<keyword evidence="2" id="KW-1185">Reference proteome</keyword>
<evidence type="ECO:0000313" key="1">
    <source>
        <dbReference type="EMBL" id="KAF9604413.1"/>
    </source>
</evidence>
<organism evidence="1 2">
    <name type="scientific">Coptis chinensis</name>
    <dbReference type="NCBI Taxonomy" id="261450"/>
    <lineage>
        <taxon>Eukaryota</taxon>
        <taxon>Viridiplantae</taxon>
        <taxon>Streptophyta</taxon>
        <taxon>Embryophyta</taxon>
        <taxon>Tracheophyta</taxon>
        <taxon>Spermatophyta</taxon>
        <taxon>Magnoliopsida</taxon>
        <taxon>Ranunculales</taxon>
        <taxon>Ranunculaceae</taxon>
        <taxon>Coptidoideae</taxon>
        <taxon>Coptis</taxon>
    </lineage>
</organism>
<dbReference type="Proteomes" id="UP000631114">
    <property type="component" value="Unassembled WGS sequence"/>
</dbReference>